<dbReference type="InterPro" id="IPR008939">
    <property type="entry name" value="Lytic_TGlycosylase_superhlx_U"/>
</dbReference>
<dbReference type="GO" id="GO:0016020">
    <property type="term" value="C:membrane"/>
    <property type="evidence" value="ECO:0007669"/>
    <property type="project" value="InterPro"/>
</dbReference>
<dbReference type="Gene3D" id="1.25.40.10">
    <property type="entry name" value="Tetratricopeptide repeat domain"/>
    <property type="match status" value="3"/>
</dbReference>
<dbReference type="PANTHER" id="PTHR37423">
    <property type="entry name" value="SOLUBLE LYTIC MUREIN TRANSGLYCOSYLASE-RELATED"/>
    <property type="match status" value="1"/>
</dbReference>
<dbReference type="CDD" id="cd13401">
    <property type="entry name" value="Slt70-like"/>
    <property type="match status" value="1"/>
</dbReference>
<dbReference type="PROSITE" id="PS00922">
    <property type="entry name" value="TRANSGLYCOSYLASE"/>
    <property type="match status" value="1"/>
</dbReference>
<evidence type="ECO:0000256" key="3">
    <source>
        <dbReference type="PROSITE-ProRule" id="PRU00339"/>
    </source>
</evidence>
<name>A0A9D8KFI1_9DELT</name>
<protein>
    <submittedName>
        <fullName evidence="5">Transglycosylase SLT domain-containing protein</fullName>
    </submittedName>
</protein>
<dbReference type="Gene3D" id="1.10.530.10">
    <property type="match status" value="1"/>
</dbReference>
<dbReference type="AlphaFoldDB" id="A0A9D8KFI1"/>
<dbReference type="InterPro" id="IPR011990">
    <property type="entry name" value="TPR-like_helical_dom_sf"/>
</dbReference>
<keyword evidence="3" id="KW-0802">TPR repeat</keyword>
<evidence type="ECO:0000313" key="5">
    <source>
        <dbReference type="EMBL" id="MBN1573816.1"/>
    </source>
</evidence>
<reference evidence="5" key="1">
    <citation type="journal article" date="2021" name="Environ. Microbiol.">
        <title>Genomic characterization of three novel Desulfobacterota classes expand the metabolic and phylogenetic diversity of the phylum.</title>
        <authorList>
            <person name="Murphy C.L."/>
            <person name="Biggerstaff J."/>
            <person name="Eichhorn A."/>
            <person name="Ewing E."/>
            <person name="Shahan R."/>
            <person name="Soriano D."/>
            <person name="Stewart S."/>
            <person name="VanMol K."/>
            <person name="Walker R."/>
            <person name="Walters P."/>
            <person name="Elshahed M.S."/>
            <person name="Youssef N.H."/>
        </authorList>
    </citation>
    <scope>NUCLEOTIDE SEQUENCE</scope>
    <source>
        <strain evidence="5">Zod_Metabat.24</strain>
    </source>
</reference>
<dbReference type="SUPFAM" id="SSF53955">
    <property type="entry name" value="Lysozyme-like"/>
    <property type="match status" value="1"/>
</dbReference>
<dbReference type="InterPro" id="IPR008258">
    <property type="entry name" value="Transglycosylase_SLT_dom_1"/>
</dbReference>
<dbReference type="Pfam" id="PF13174">
    <property type="entry name" value="TPR_6"/>
    <property type="match status" value="2"/>
</dbReference>
<evidence type="ECO:0000313" key="6">
    <source>
        <dbReference type="Proteomes" id="UP000809273"/>
    </source>
</evidence>
<dbReference type="InterPro" id="IPR019734">
    <property type="entry name" value="TPR_rpt"/>
</dbReference>
<dbReference type="GO" id="GO:0000270">
    <property type="term" value="P:peptidoglycan metabolic process"/>
    <property type="evidence" value="ECO:0007669"/>
    <property type="project" value="InterPro"/>
</dbReference>
<evidence type="ECO:0000259" key="4">
    <source>
        <dbReference type="Pfam" id="PF01464"/>
    </source>
</evidence>
<dbReference type="Pfam" id="PF13432">
    <property type="entry name" value="TPR_16"/>
    <property type="match status" value="2"/>
</dbReference>
<reference evidence="5" key="2">
    <citation type="submission" date="2021-01" db="EMBL/GenBank/DDBJ databases">
        <authorList>
            <person name="Hahn C.R."/>
            <person name="Youssef N.H."/>
            <person name="Elshahed M."/>
        </authorList>
    </citation>
    <scope>NUCLEOTIDE SEQUENCE</scope>
    <source>
        <strain evidence="5">Zod_Metabat.24</strain>
    </source>
</reference>
<dbReference type="GO" id="GO:0004553">
    <property type="term" value="F:hydrolase activity, hydrolyzing O-glycosyl compounds"/>
    <property type="evidence" value="ECO:0007669"/>
    <property type="project" value="InterPro"/>
</dbReference>
<dbReference type="GO" id="GO:0008933">
    <property type="term" value="F:peptidoglycan lytic transglycosylase activity"/>
    <property type="evidence" value="ECO:0007669"/>
    <property type="project" value="InterPro"/>
</dbReference>
<dbReference type="Proteomes" id="UP000809273">
    <property type="component" value="Unassembled WGS sequence"/>
</dbReference>
<feature type="repeat" description="TPR" evidence="3">
    <location>
        <begin position="112"/>
        <end position="145"/>
    </location>
</feature>
<dbReference type="PANTHER" id="PTHR37423:SF2">
    <property type="entry name" value="MEMBRANE-BOUND LYTIC MUREIN TRANSGLYCOSYLASE C"/>
    <property type="match status" value="1"/>
</dbReference>
<comment type="similarity">
    <text evidence="1">Belongs to the transglycosylase Slt family.</text>
</comment>
<accession>A0A9D8KFI1</accession>
<organism evidence="5 6">
    <name type="scientific">Candidatus Zymogenus saltonus</name>
    <dbReference type="NCBI Taxonomy" id="2844893"/>
    <lineage>
        <taxon>Bacteria</taxon>
        <taxon>Deltaproteobacteria</taxon>
        <taxon>Candidatus Zymogenia</taxon>
        <taxon>Candidatus Zymogeniales</taxon>
        <taxon>Candidatus Zymogenaceae</taxon>
        <taxon>Candidatus Zymogenus</taxon>
    </lineage>
</organism>
<dbReference type="GO" id="GO:0042597">
    <property type="term" value="C:periplasmic space"/>
    <property type="evidence" value="ECO:0007669"/>
    <property type="project" value="InterPro"/>
</dbReference>
<gene>
    <name evidence="5" type="ORF">JW984_11525</name>
</gene>
<sequence length="752" mass="87611">MKGFFEIMKKARYFILIFLSLILFVVFQFSCVKRISRFQPGDEFLYVLSLMSEKKYDALLIEVDGMNLSSLKEPQANKIAYMAAMAAMKQGKLDTAEIYLKYCLANYREMEDYAVYNLSILYSTTGSYEQALKLGERLLNEHPDSVWNREMTVKIADYLVGIGKPEKALEIYDDFLKSNKKSKQYPIVLFKKGKTLDSMGKMEEAKLIYKSVWLEYPADETAGMAFIALTKIGGLSNITEGELKRRIDTLYDANCYNSALNAITEMPALLGTAKERLKTRSELEFIRAKCYYGKRDYRKASEILNSLVKNNKDLPPKLPYNLLLFWQAKTYDKMDKDGLAISAYLKIYNSGPRNTLADDALYLAARTYEEIKDYDNALLYYKKYLKSYSHSGRIKEVLWYIGWIYYVKGDYKAAEAYFDRMTNSYKGKSEYPQYLYWKARALEEQFKVEEAMAIYRTLIDKYSYTYYNYQAIERLKGMGISVTIRPRSDKFDQNFWSPGLMRYTKFTSDERITSHLKKSLELMSMNMNDLASLELDLIVERCVGDPELLIEVARLLRYSGDYYTPVVIANRYFKNYLDEYIPGENDLYWQMKYPEAYKGEVVKLCKENEIEPAFIYSVMRAESLFQPGVYSWAGAVGLMQIMPATGREIAEGISHEDFEVKDLLDHRTNLKFGVYYLKGLMREFGDDKVLALCGYNAGPGNARKWKKNADPKMEMDEFIENIPYSETRAYVKRILQFYSIYRSLYEGENIIE</sequence>
<dbReference type="Pfam" id="PF01464">
    <property type="entry name" value="SLT"/>
    <property type="match status" value="1"/>
</dbReference>
<dbReference type="InterPro" id="IPR023346">
    <property type="entry name" value="Lysozyme-like_dom_sf"/>
</dbReference>
<dbReference type="SUPFAM" id="SSF48435">
    <property type="entry name" value="Bacterial muramidases"/>
    <property type="match status" value="1"/>
</dbReference>
<feature type="domain" description="Transglycosylase SLT" evidence="4">
    <location>
        <begin position="606"/>
        <end position="710"/>
    </location>
</feature>
<dbReference type="SMART" id="SM00028">
    <property type="entry name" value="TPR"/>
    <property type="match status" value="6"/>
</dbReference>
<dbReference type="EMBL" id="JAFGIX010000057">
    <property type="protein sequence ID" value="MBN1573816.1"/>
    <property type="molecule type" value="Genomic_DNA"/>
</dbReference>
<dbReference type="PROSITE" id="PS50005">
    <property type="entry name" value="TPR"/>
    <property type="match status" value="1"/>
</dbReference>
<keyword evidence="2" id="KW-0732">Signal</keyword>
<evidence type="ECO:0000256" key="1">
    <source>
        <dbReference type="ARBA" id="ARBA00007734"/>
    </source>
</evidence>
<dbReference type="InterPro" id="IPR000189">
    <property type="entry name" value="Transglyc_AS"/>
</dbReference>
<proteinExistence type="inferred from homology"/>
<comment type="caution">
    <text evidence="5">The sequence shown here is derived from an EMBL/GenBank/DDBJ whole genome shotgun (WGS) entry which is preliminary data.</text>
</comment>
<evidence type="ECO:0000256" key="2">
    <source>
        <dbReference type="ARBA" id="ARBA00022729"/>
    </source>
</evidence>